<dbReference type="AlphaFoldDB" id="A0A5B7HNT5"/>
<dbReference type="Proteomes" id="UP000324222">
    <property type="component" value="Unassembled WGS sequence"/>
</dbReference>
<reference evidence="1 2" key="1">
    <citation type="submission" date="2019-05" db="EMBL/GenBank/DDBJ databases">
        <title>Another draft genome of Portunus trituberculatus and its Hox gene families provides insights of decapod evolution.</title>
        <authorList>
            <person name="Jeong J.-H."/>
            <person name="Song I."/>
            <person name="Kim S."/>
            <person name="Choi T."/>
            <person name="Kim D."/>
            <person name="Ryu S."/>
            <person name="Kim W."/>
        </authorList>
    </citation>
    <scope>NUCLEOTIDE SEQUENCE [LARGE SCALE GENOMIC DNA]</scope>
    <source>
        <tissue evidence="1">Muscle</tissue>
    </source>
</reference>
<accession>A0A5B7HNT5</accession>
<name>A0A5B7HNT5_PORTR</name>
<keyword evidence="2" id="KW-1185">Reference proteome</keyword>
<protein>
    <submittedName>
        <fullName evidence="1">Uncharacterized protein</fullName>
    </submittedName>
</protein>
<gene>
    <name evidence="1" type="ORF">E2C01_066072</name>
</gene>
<evidence type="ECO:0000313" key="2">
    <source>
        <dbReference type="Proteomes" id="UP000324222"/>
    </source>
</evidence>
<organism evidence="1 2">
    <name type="scientific">Portunus trituberculatus</name>
    <name type="common">Swimming crab</name>
    <name type="synonym">Neptunus trituberculatus</name>
    <dbReference type="NCBI Taxonomy" id="210409"/>
    <lineage>
        <taxon>Eukaryota</taxon>
        <taxon>Metazoa</taxon>
        <taxon>Ecdysozoa</taxon>
        <taxon>Arthropoda</taxon>
        <taxon>Crustacea</taxon>
        <taxon>Multicrustacea</taxon>
        <taxon>Malacostraca</taxon>
        <taxon>Eumalacostraca</taxon>
        <taxon>Eucarida</taxon>
        <taxon>Decapoda</taxon>
        <taxon>Pleocyemata</taxon>
        <taxon>Brachyura</taxon>
        <taxon>Eubrachyura</taxon>
        <taxon>Portunoidea</taxon>
        <taxon>Portunidae</taxon>
        <taxon>Portuninae</taxon>
        <taxon>Portunus</taxon>
    </lineage>
</organism>
<sequence>MCEEAGFELEVGNGWCATEYEGRCKLPSPEKGCVSVLVPPRSWLTVRHNRNNGYTYLRIQSTVPTEVLLRQKYIRDTALSL</sequence>
<evidence type="ECO:0000313" key="1">
    <source>
        <dbReference type="EMBL" id="MPC71783.1"/>
    </source>
</evidence>
<dbReference type="EMBL" id="VSRR010033565">
    <property type="protein sequence ID" value="MPC71783.1"/>
    <property type="molecule type" value="Genomic_DNA"/>
</dbReference>
<comment type="caution">
    <text evidence="1">The sequence shown here is derived from an EMBL/GenBank/DDBJ whole genome shotgun (WGS) entry which is preliminary data.</text>
</comment>
<proteinExistence type="predicted"/>